<feature type="region of interest" description="Disordered" evidence="1">
    <location>
        <begin position="52"/>
        <end position="127"/>
    </location>
</feature>
<name>A0A446BSH2_9PEZI</name>
<evidence type="ECO:0000313" key="3">
    <source>
        <dbReference type="Proteomes" id="UP000289323"/>
    </source>
</evidence>
<evidence type="ECO:0000256" key="1">
    <source>
        <dbReference type="SAM" id="MobiDB-lite"/>
    </source>
</evidence>
<reference evidence="2 3" key="1">
    <citation type="submission" date="2018-04" db="EMBL/GenBank/DDBJ databases">
        <authorList>
            <person name="Huttner S."/>
            <person name="Dainat J."/>
        </authorList>
    </citation>
    <scope>NUCLEOTIDE SEQUENCE [LARGE SCALE GENOMIC DNA]</scope>
</reference>
<protein>
    <submittedName>
        <fullName evidence="2">8a0f07e9-1128-43eb-b98c-dbc46df36b2c</fullName>
    </submittedName>
</protein>
<dbReference type="EMBL" id="OUUZ01000015">
    <property type="protein sequence ID" value="SPQ25437.1"/>
    <property type="molecule type" value="Genomic_DNA"/>
</dbReference>
<gene>
    <name evidence="2" type="ORF">TT172_LOCUS7856</name>
</gene>
<organism evidence="2 3">
    <name type="scientific">Thermothielavioides terrestris</name>
    <dbReference type="NCBI Taxonomy" id="2587410"/>
    <lineage>
        <taxon>Eukaryota</taxon>
        <taxon>Fungi</taxon>
        <taxon>Dikarya</taxon>
        <taxon>Ascomycota</taxon>
        <taxon>Pezizomycotina</taxon>
        <taxon>Sordariomycetes</taxon>
        <taxon>Sordariomycetidae</taxon>
        <taxon>Sordariales</taxon>
        <taxon>Chaetomiaceae</taxon>
        <taxon>Thermothielavioides</taxon>
    </lineage>
</organism>
<dbReference type="AlphaFoldDB" id="A0A446BSH2"/>
<accession>A0A446BSH2</accession>
<proteinExistence type="predicted"/>
<dbReference type="Proteomes" id="UP000289323">
    <property type="component" value="Unassembled WGS sequence"/>
</dbReference>
<sequence>MDTLTHTPPLFLSPALPSELLQFVIDRCTYPTTLIICGDRAEFLSTLTQDLREQQQTPPRPADAEPDATPQQATVDPSHPSNPHPDPGLDSGLRHATQPATPPHPNRAEQTSPPSREIRHGGKPHPLLTAPLAQLAVTRHIRTVFIPTVTHLRAFLSSSSSKTGPPLLVVYGFLALHRGTSEWSVQGLGASAAALVEAGRRARLGVVVVEQQQQRQQQRPPVGLEQGGALLTKEALLEERVPVLSGSARRAGGGLQGTGWAGKTP</sequence>
<evidence type="ECO:0000313" key="2">
    <source>
        <dbReference type="EMBL" id="SPQ25437.1"/>
    </source>
</evidence>